<evidence type="ECO:0000259" key="3">
    <source>
        <dbReference type="PROSITE" id="PS50883"/>
    </source>
</evidence>
<sequence length="818" mass="93143">MKYSFDHLKQLIPTSIIEPEFFTFITQAPIAIALFDRQMRYLAASSCWLKEYHLEDKNPIGYLQEQILPSLSQLWHQGYQSCLVGMNFQSAAERLIHDDGSEDWIKCFFQPWYNSQHQIAGAVVFTEVITEKKFLQAQLKASETKNQAILKVITDIVLIIDYKKQQIKIIPTNQASFSQKRVNLINQTISKFYSKTTSKKFWQLVNQALTTRKNVSFEYSVSEEETQQCFTANISPLSKDTVIWVARDISSLKQIEQALSLEQELARVTLQSIADAVITTDANGKVNNLNPMAEQLTGWTEEEAYGLNITEVFQLVDEKTKKPLTKTLELVLKQEQTVCLSTDTVLITRDGSEYAIEDSAAPIYNYQGDVIGMVIIFHDVTGSRQLTRQLSWQARHDPLTGLYNRLEFERQAQQTIIAAQQEDSHHILCYLDLDQFKLVNDTCGHAAGDELLRQVTNLMQRRVRTTDVLARLGGDEFALLLYHCSLTEGEKIANTLRELIKNFRFTWQKNSFTIGVSIGLVTIDRNSTNLNQVLSAADATCYAAKQKGRNCIQVYAPEECNLSQQQGDLPWINRLNQALAENRFCLYWQNIAPVSDRSQRKHYEILLRLIDETGAIILPGAFIPAAERYNLMPTIDRWVINTFFKLYEQCCQKESNSDNIYTINLSATTINQGELCQFLKEQFSLYTISPNNICFEITETTAIANLTQATQLIQELKQLGCYFALDDFGSGISSLTYLKNLPVDYLKIDGSFIKNITNDPIDRATVEAFNRISHVMKIKTIAEFVENEDILASLKELEIDYAQGYGIAKPIPLSFACT</sequence>
<dbReference type="Gene3D" id="3.20.20.450">
    <property type="entry name" value="EAL domain"/>
    <property type="match status" value="1"/>
</dbReference>
<dbReference type="Gene3D" id="3.30.450.20">
    <property type="entry name" value="PAS domain"/>
    <property type="match status" value="3"/>
</dbReference>
<dbReference type="RefSeq" id="WP_015192755.1">
    <property type="nucleotide sequence ID" value="NC_019748.1"/>
</dbReference>
<dbReference type="SMART" id="SM00086">
    <property type="entry name" value="PAC"/>
    <property type="match status" value="2"/>
</dbReference>
<dbReference type="NCBIfam" id="TIGR00254">
    <property type="entry name" value="GGDEF"/>
    <property type="match status" value="1"/>
</dbReference>
<dbReference type="SUPFAM" id="SSF55785">
    <property type="entry name" value="PYP-like sensor domain (PAS domain)"/>
    <property type="match status" value="3"/>
</dbReference>
<dbReference type="InterPro" id="IPR013656">
    <property type="entry name" value="PAS_4"/>
</dbReference>
<dbReference type="InterPro" id="IPR052155">
    <property type="entry name" value="Biofilm_reg_signaling"/>
</dbReference>
<feature type="domain" description="GGDEF" evidence="4">
    <location>
        <begin position="424"/>
        <end position="557"/>
    </location>
</feature>
<reference evidence="6" key="1">
    <citation type="journal article" date="2013" name="Proc. Natl. Acad. Sci. U.S.A.">
        <title>Improving the coverage of the cyanobacterial phylum using diversity-driven genome sequencing.</title>
        <authorList>
            <person name="Shih P.M."/>
            <person name="Wu D."/>
            <person name="Latifi A."/>
            <person name="Axen S.D."/>
            <person name="Fewer D.P."/>
            <person name="Talla E."/>
            <person name="Calteau A."/>
            <person name="Cai F."/>
            <person name="Tandeau de Marsac N."/>
            <person name="Rippka R."/>
            <person name="Herdman M."/>
            <person name="Sivonen K."/>
            <person name="Coursin T."/>
            <person name="Laurent T."/>
            <person name="Goodwin L."/>
            <person name="Nolan M."/>
            <person name="Davenport K.W."/>
            <person name="Han C.S."/>
            <person name="Rubin E.M."/>
            <person name="Eisen J.A."/>
            <person name="Woyke T."/>
            <person name="Gugger M."/>
            <person name="Kerfeld C.A."/>
        </authorList>
    </citation>
    <scope>NUCLEOTIDE SEQUENCE [LARGE SCALE GENOMIC DNA]</scope>
    <source>
        <strain evidence="6">ATCC 29371 / PCC 7437</strain>
    </source>
</reference>
<dbReference type="SMART" id="SM00267">
    <property type="entry name" value="GGDEF"/>
    <property type="match status" value="1"/>
</dbReference>
<evidence type="ECO:0000259" key="1">
    <source>
        <dbReference type="PROSITE" id="PS50112"/>
    </source>
</evidence>
<accession>K9XSP0</accession>
<dbReference type="PATRIC" id="fig|111780.3.peg.1581"/>
<feature type="domain" description="PAC" evidence="2">
    <location>
        <begin position="89"/>
        <end position="141"/>
    </location>
</feature>
<dbReference type="InterPro" id="IPR000700">
    <property type="entry name" value="PAS-assoc_C"/>
</dbReference>
<dbReference type="Pfam" id="PF00990">
    <property type="entry name" value="GGDEF"/>
    <property type="match status" value="1"/>
</dbReference>
<dbReference type="SMART" id="SM00091">
    <property type="entry name" value="PAS"/>
    <property type="match status" value="2"/>
</dbReference>
<dbReference type="eggNOG" id="COG5001">
    <property type="taxonomic scope" value="Bacteria"/>
</dbReference>
<dbReference type="Pfam" id="PF00989">
    <property type="entry name" value="PAS"/>
    <property type="match status" value="1"/>
</dbReference>
<dbReference type="InterPro" id="IPR001633">
    <property type="entry name" value="EAL_dom"/>
</dbReference>
<dbReference type="STRING" id="111780.Sta7437_1517"/>
<dbReference type="InterPro" id="IPR013767">
    <property type="entry name" value="PAS_fold"/>
</dbReference>
<dbReference type="InterPro" id="IPR000014">
    <property type="entry name" value="PAS"/>
</dbReference>
<dbReference type="AlphaFoldDB" id="K9XSP0"/>
<feature type="domain" description="EAL" evidence="3">
    <location>
        <begin position="568"/>
        <end position="818"/>
    </location>
</feature>
<evidence type="ECO:0000313" key="6">
    <source>
        <dbReference type="Proteomes" id="UP000010473"/>
    </source>
</evidence>
<feature type="domain" description="PAS" evidence="1">
    <location>
        <begin position="262"/>
        <end position="335"/>
    </location>
</feature>
<dbReference type="Pfam" id="PF08448">
    <property type="entry name" value="PAS_4"/>
    <property type="match status" value="1"/>
</dbReference>
<name>K9XSP0_STAC7</name>
<dbReference type="PROSITE" id="PS50112">
    <property type="entry name" value="PAS"/>
    <property type="match status" value="1"/>
</dbReference>
<gene>
    <name evidence="5" type="ordered locus">Sta7437_1517</name>
</gene>
<dbReference type="KEGG" id="scs:Sta7437_1517"/>
<protein>
    <submittedName>
        <fullName evidence="5">Diguanylate cyclase/phosphodiesterase with PAS/PAC sensor(S)</fullName>
    </submittedName>
</protein>
<evidence type="ECO:0000313" key="5">
    <source>
        <dbReference type="EMBL" id="AFZ35084.1"/>
    </source>
</evidence>
<evidence type="ECO:0000259" key="2">
    <source>
        <dbReference type="PROSITE" id="PS50113"/>
    </source>
</evidence>
<dbReference type="eggNOG" id="COG5002">
    <property type="taxonomic scope" value="Bacteria"/>
</dbReference>
<dbReference type="GO" id="GO:0006355">
    <property type="term" value="P:regulation of DNA-templated transcription"/>
    <property type="evidence" value="ECO:0007669"/>
    <property type="project" value="InterPro"/>
</dbReference>
<feature type="domain" description="PAC" evidence="2">
    <location>
        <begin position="340"/>
        <end position="392"/>
    </location>
</feature>
<dbReference type="Gene3D" id="3.30.70.270">
    <property type="match status" value="1"/>
</dbReference>
<dbReference type="Pfam" id="PF00563">
    <property type="entry name" value="EAL"/>
    <property type="match status" value="1"/>
</dbReference>
<dbReference type="InterPro" id="IPR029787">
    <property type="entry name" value="Nucleotide_cyclase"/>
</dbReference>
<dbReference type="SMART" id="SM00052">
    <property type="entry name" value="EAL"/>
    <property type="match status" value="1"/>
</dbReference>
<dbReference type="EMBL" id="CP003653">
    <property type="protein sequence ID" value="AFZ35084.1"/>
    <property type="molecule type" value="Genomic_DNA"/>
</dbReference>
<dbReference type="SUPFAM" id="SSF55073">
    <property type="entry name" value="Nucleotide cyclase"/>
    <property type="match status" value="1"/>
</dbReference>
<dbReference type="CDD" id="cd00130">
    <property type="entry name" value="PAS"/>
    <property type="match status" value="1"/>
</dbReference>
<organism evidence="5 6">
    <name type="scientific">Stanieria cyanosphaera (strain ATCC 29371 / PCC 7437)</name>
    <dbReference type="NCBI Taxonomy" id="111780"/>
    <lineage>
        <taxon>Bacteria</taxon>
        <taxon>Bacillati</taxon>
        <taxon>Cyanobacteriota</taxon>
        <taxon>Cyanophyceae</taxon>
        <taxon>Pleurocapsales</taxon>
        <taxon>Dermocarpellaceae</taxon>
        <taxon>Stanieria</taxon>
    </lineage>
</organism>
<dbReference type="HOGENOM" id="CLU_000445_70_20_3"/>
<keyword evidence="6" id="KW-1185">Reference proteome</keyword>
<dbReference type="InterPro" id="IPR043128">
    <property type="entry name" value="Rev_trsase/Diguanyl_cyclase"/>
</dbReference>
<dbReference type="CDD" id="cd01948">
    <property type="entry name" value="EAL"/>
    <property type="match status" value="1"/>
</dbReference>
<dbReference type="InterPro" id="IPR000160">
    <property type="entry name" value="GGDEF_dom"/>
</dbReference>
<dbReference type="InterPro" id="IPR035919">
    <property type="entry name" value="EAL_sf"/>
</dbReference>
<evidence type="ECO:0000259" key="4">
    <source>
        <dbReference type="PROSITE" id="PS50887"/>
    </source>
</evidence>
<dbReference type="PROSITE" id="PS50887">
    <property type="entry name" value="GGDEF"/>
    <property type="match status" value="1"/>
</dbReference>
<dbReference type="InterPro" id="IPR001610">
    <property type="entry name" value="PAC"/>
</dbReference>
<dbReference type="PANTHER" id="PTHR44757:SF4">
    <property type="entry name" value="DIGUANYLATE CYCLASE DGCE-RELATED"/>
    <property type="match status" value="1"/>
</dbReference>
<dbReference type="Proteomes" id="UP000010473">
    <property type="component" value="Chromosome"/>
</dbReference>
<proteinExistence type="predicted"/>
<dbReference type="FunFam" id="3.30.70.270:FF:000001">
    <property type="entry name" value="Diguanylate cyclase domain protein"/>
    <property type="match status" value="1"/>
</dbReference>
<dbReference type="SUPFAM" id="SSF141868">
    <property type="entry name" value="EAL domain-like"/>
    <property type="match status" value="1"/>
</dbReference>
<dbReference type="NCBIfam" id="TIGR00229">
    <property type="entry name" value="sensory_box"/>
    <property type="match status" value="1"/>
</dbReference>
<dbReference type="PROSITE" id="PS50113">
    <property type="entry name" value="PAC"/>
    <property type="match status" value="2"/>
</dbReference>
<dbReference type="InterPro" id="IPR035965">
    <property type="entry name" value="PAS-like_dom_sf"/>
</dbReference>
<dbReference type="PROSITE" id="PS50883">
    <property type="entry name" value="EAL"/>
    <property type="match status" value="1"/>
</dbReference>
<dbReference type="OrthoDB" id="9813903at2"/>
<dbReference type="PANTHER" id="PTHR44757">
    <property type="entry name" value="DIGUANYLATE CYCLASE DGCP"/>
    <property type="match status" value="1"/>
</dbReference>
<dbReference type="CDD" id="cd01949">
    <property type="entry name" value="GGDEF"/>
    <property type="match status" value="1"/>
</dbReference>